<evidence type="ECO:0000313" key="6">
    <source>
        <dbReference type="Proteomes" id="UP000813463"/>
    </source>
</evidence>
<dbReference type="PROSITE" id="PS00892">
    <property type="entry name" value="HIT_1"/>
    <property type="match status" value="1"/>
</dbReference>
<feature type="short sequence motif" description="Histidine triad motif" evidence="2 3">
    <location>
        <begin position="175"/>
        <end position="179"/>
    </location>
</feature>
<dbReference type="Proteomes" id="UP000813463">
    <property type="component" value="Chromosome 1"/>
</dbReference>
<dbReference type="RefSeq" id="XP_021838144.1">
    <property type="nucleotide sequence ID" value="XM_021982452.2"/>
</dbReference>
<feature type="active site" description="Tele-AMP-histidine intermediate" evidence="1">
    <location>
        <position position="177"/>
    </location>
</feature>
<dbReference type="InterPro" id="IPR019808">
    <property type="entry name" value="Histidine_triad_CS"/>
</dbReference>
<reference evidence="6" key="1">
    <citation type="journal article" date="2021" name="Nat. Commun.">
        <title>Genomic analyses provide insights into spinach domestication and the genetic basis of agronomic traits.</title>
        <authorList>
            <person name="Cai X."/>
            <person name="Sun X."/>
            <person name="Xu C."/>
            <person name="Sun H."/>
            <person name="Wang X."/>
            <person name="Ge C."/>
            <person name="Zhang Z."/>
            <person name="Wang Q."/>
            <person name="Fei Z."/>
            <person name="Jiao C."/>
            <person name="Wang Q."/>
        </authorList>
    </citation>
    <scope>NUCLEOTIDE SEQUENCE [LARGE SCALE GENOMIC DNA]</scope>
    <source>
        <strain evidence="6">cv. Varoflay</strain>
    </source>
</reference>
<organism evidence="6 7">
    <name type="scientific">Spinacia oleracea</name>
    <name type="common">Spinach</name>
    <dbReference type="NCBI Taxonomy" id="3562"/>
    <lineage>
        <taxon>Eukaryota</taxon>
        <taxon>Viridiplantae</taxon>
        <taxon>Streptophyta</taxon>
        <taxon>Embryophyta</taxon>
        <taxon>Tracheophyta</taxon>
        <taxon>Spermatophyta</taxon>
        <taxon>Magnoliopsida</taxon>
        <taxon>eudicotyledons</taxon>
        <taxon>Gunneridae</taxon>
        <taxon>Pentapetalae</taxon>
        <taxon>Caryophyllales</taxon>
        <taxon>Chenopodiaceae</taxon>
        <taxon>Chenopodioideae</taxon>
        <taxon>Anserineae</taxon>
        <taxon>Spinacia</taxon>
    </lineage>
</organism>
<dbReference type="PANTHER" id="PTHR23089">
    <property type="entry name" value="HISTIDINE TRIAD HIT PROTEIN"/>
    <property type="match status" value="1"/>
</dbReference>
<feature type="compositionally biased region" description="Low complexity" evidence="4">
    <location>
        <begin position="51"/>
        <end position="62"/>
    </location>
</feature>
<dbReference type="GO" id="GO:0009150">
    <property type="term" value="P:purine ribonucleotide metabolic process"/>
    <property type="evidence" value="ECO:0000318"/>
    <property type="project" value="GO_Central"/>
</dbReference>
<dbReference type="GO" id="GO:0006790">
    <property type="term" value="P:sulfur compound metabolic process"/>
    <property type="evidence" value="ECO:0000318"/>
    <property type="project" value="GO_Central"/>
</dbReference>
<gene>
    <name evidence="7" type="primary">LOC110777868</name>
</gene>
<dbReference type="PROSITE" id="PS51084">
    <property type="entry name" value="HIT_2"/>
    <property type="match status" value="1"/>
</dbReference>
<dbReference type="SUPFAM" id="SSF54197">
    <property type="entry name" value="HIT-like"/>
    <property type="match status" value="1"/>
</dbReference>
<evidence type="ECO:0000313" key="7">
    <source>
        <dbReference type="RefSeq" id="XP_021838144.1"/>
    </source>
</evidence>
<keyword evidence="6" id="KW-1185">Reference proteome</keyword>
<accession>A0A9R0HYE0</accession>
<dbReference type="FunFam" id="3.30.428.10:FF:000005">
    <property type="entry name" value="Histidine triad nucleotide-binding protein 1"/>
    <property type="match status" value="1"/>
</dbReference>
<evidence type="ECO:0000256" key="1">
    <source>
        <dbReference type="PIRSR" id="PIRSR601310-1"/>
    </source>
</evidence>
<evidence type="ECO:0000256" key="3">
    <source>
        <dbReference type="PROSITE-ProRule" id="PRU00464"/>
    </source>
</evidence>
<evidence type="ECO:0000256" key="2">
    <source>
        <dbReference type="PIRSR" id="PIRSR601310-3"/>
    </source>
</evidence>
<reference evidence="7" key="2">
    <citation type="submission" date="2025-08" db="UniProtKB">
        <authorList>
            <consortium name="RefSeq"/>
        </authorList>
    </citation>
    <scope>IDENTIFICATION</scope>
    <source>
        <tissue evidence="7">Leaf</tissue>
    </source>
</reference>
<dbReference type="GO" id="GO:0005737">
    <property type="term" value="C:cytoplasm"/>
    <property type="evidence" value="ECO:0000318"/>
    <property type="project" value="GO_Central"/>
</dbReference>
<name>A0A9R0HYE0_SPIOL</name>
<feature type="region of interest" description="Disordered" evidence="4">
    <location>
        <begin position="46"/>
        <end position="77"/>
    </location>
</feature>
<dbReference type="InterPro" id="IPR011146">
    <property type="entry name" value="HIT-like"/>
</dbReference>
<protein>
    <submittedName>
        <fullName evidence="7">14 kDa zinc-binding protein</fullName>
    </submittedName>
</protein>
<dbReference type="Gene3D" id="3.30.428.10">
    <property type="entry name" value="HIT-like"/>
    <property type="match status" value="1"/>
</dbReference>
<dbReference type="GO" id="GO:0047627">
    <property type="term" value="F:adenylylsulfatase activity"/>
    <property type="evidence" value="ECO:0000318"/>
    <property type="project" value="GO_Central"/>
</dbReference>
<sequence>MSAILSPMRLCRNPIRARFFSGRFGSLLNRDVPSLTRVVSSPGLNQTRIASNSTSSSNPSVSSEKDAALAAASTSPDSPTIFDKIINKEIPANVVYEDEKVLAFRDINPQAPVHILIIPKIRDGLSRLAKAEERHCEILGLLLYTAKVIAKQEGLEDGFRIVINDGPKGCQSVYHIHVHLLGGRQMEWPAG</sequence>
<dbReference type="PRINTS" id="PR00332">
    <property type="entry name" value="HISTRIAD"/>
</dbReference>
<dbReference type="InterPro" id="IPR036265">
    <property type="entry name" value="HIT-like_sf"/>
</dbReference>
<dbReference type="CDD" id="cd01276">
    <property type="entry name" value="PKCI_related"/>
    <property type="match status" value="1"/>
</dbReference>
<dbReference type="InterPro" id="IPR001310">
    <property type="entry name" value="Histidine_triad_HIT"/>
</dbReference>
<evidence type="ECO:0000259" key="5">
    <source>
        <dbReference type="PROSITE" id="PS51084"/>
    </source>
</evidence>
<dbReference type="Pfam" id="PF01230">
    <property type="entry name" value="HIT"/>
    <property type="match status" value="1"/>
</dbReference>
<dbReference type="KEGG" id="soe:110777868"/>
<evidence type="ECO:0000256" key="4">
    <source>
        <dbReference type="SAM" id="MobiDB-lite"/>
    </source>
</evidence>
<dbReference type="GeneID" id="110777868"/>
<proteinExistence type="predicted"/>
<dbReference type="OrthoDB" id="672793at2759"/>
<feature type="domain" description="HIT" evidence="5">
    <location>
        <begin position="81"/>
        <end position="191"/>
    </location>
</feature>
<dbReference type="AlphaFoldDB" id="A0A9R0HYE0"/>